<dbReference type="OMA" id="HQVIRYS"/>
<dbReference type="InterPro" id="IPR007320">
    <property type="entry name" value="PDCD2_C"/>
</dbReference>
<dbReference type="KEGG" id="bmic:BMR1_03g01355"/>
<dbReference type="GO" id="GO:0005737">
    <property type="term" value="C:cytoplasm"/>
    <property type="evidence" value="ECO:0007669"/>
    <property type="project" value="InterPro"/>
</dbReference>
<dbReference type="PANTHER" id="PTHR12298:SF4">
    <property type="entry name" value="PROGRAMMED CELL DEATH PROTEIN 2"/>
    <property type="match status" value="1"/>
</dbReference>
<reference evidence="2 3" key="2">
    <citation type="journal article" date="2013" name="PLoS ONE">
        <title>Whole genome mapping and re-organization of the nuclear and mitochondrial genomes of Babesia microti isolates.</title>
        <authorList>
            <person name="Cornillot E."/>
            <person name="Dassouli A."/>
            <person name="Garg A."/>
            <person name="Pachikara N."/>
            <person name="Randazzo S."/>
            <person name="Depoix D."/>
            <person name="Carcy B."/>
            <person name="Delbecq S."/>
            <person name="Frutos R."/>
            <person name="Silva J.C."/>
            <person name="Sutton R."/>
            <person name="Krause P.J."/>
            <person name="Mamoun C.B."/>
        </authorList>
    </citation>
    <scope>NUCLEOTIDE SEQUENCE [LARGE SCALE GENOMIC DNA]</scope>
    <source>
        <strain evidence="2 3">RI</strain>
    </source>
</reference>
<proteinExistence type="predicted"/>
<dbReference type="Proteomes" id="UP000002899">
    <property type="component" value="Chromosome III"/>
</dbReference>
<dbReference type="AlphaFoldDB" id="A0A0K3AQY4"/>
<dbReference type="Pfam" id="PF04194">
    <property type="entry name" value="PDCD2_C"/>
    <property type="match status" value="1"/>
</dbReference>
<dbReference type="GeneID" id="24424906"/>
<sequence>MDVPPALGWVSGFEPWEITREHFPCKVGGMPAWLSLNLPSQTEFLCNECGNVLTFCLQLYAPDDRYDHAFHRSLYFFICQPCGNNFAIIRNQLPRDNQFFGYNPLEFGVTLDSTKEIRGCCADCGLPCHSTQSNKSLGKVADNISRESTLIDSLPNGTSLHKRCEIARTHKTLKTTFPEYVINITTLDEVKDDYSHEHQLYQKYLSINGQDIPVSTNKIAESPESDICFTQPTSENNIRSVSSVFVEKNVEMEDYEETYDAIEEQKYNMFGNDTSYDRFCQITGHQDVIYYERHGNPLWVSNRNRKLGDEIMDWEPPKCSHCGGNRSFEFQILPQLLYYLDNERVDFSSIAVYTCANSCAIDGYVREFVRPEYEPQVKLNGAWKGIC</sequence>
<gene>
    <name evidence="2" type="ORF">BMR1_03g01355</name>
</gene>
<accession>A0A0K3AQY4</accession>
<feature type="domain" description="Programmed cell death protein 2 C-terminal" evidence="1">
    <location>
        <begin position="275"/>
        <end position="369"/>
    </location>
</feature>
<reference evidence="2 3" key="3">
    <citation type="journal article" date="2016" name="Sci. Rep.">
        <title>Genome-wide diversity and gene expression profiling of Babesia microti isolates identify polymorphic genes that mediate host-pathogen interactions.</title>
        <authorList>
            <person name="Silva J.C."/>
            <person name="Cornillot E."/>
            <person name="McCracken C."/>
            <person name="Usmani-Brown S."/>
            <person name="Dwivedi A."/>
            <person name="Ifeonu O.O."/>
            <person name="Crabtree J."/>
            <person name="Gotia H.T."/>
            <person name="Virji A.Z."/>
            <person name="Reynes C."/>
            <person name="Colinge J."/>
            <person name="Kumar V."/>
            <person name="Lawres L."/>
            <person name="Pazzi J.E."/>
            <person name="Pablo J.V."/>
            <person name="Hung C."/>
            <person name="Brancato J."/>
            <person name="Kumari P."/>
            <person name="Orvis J."/>
            <person name="Tretina K."/>
            <person name="Chibucos M."/>
            <person name="Ott S."/>
            <person name="Sadzewicz L."/>
            <person name="Sengamalay N."/>
            <person name="Shetty A.C."/>
            <person name="Su Q."/>
            <person name="Tallon L."/>
            <person name="Fraser C.M."/>
            <person name="Frutos R."/>
            <person name="Molina D.M."/>
            <person name="Krause P.J."/>
            <person name="Ben Mamoun C."/>
        </authorList>
    </citation>
    <scope>NUCLEOTIDE SEQUENCE [LARGE SCALE GENOMIC DNA]</scope>
    <source>
        <strain evidence="2 3">RI</strain>
    </source>
</reference>
<organism evidence="2 3">
    <name type="scientific">Babesia microti (strain RI)</name>
    <dbReference type="NCBI Taxonomy" id="1133968"/>
    <lineage>
        <taxon>Eukaryota</taxon>
        <taxon>Sar</taxon>
        <taxon>Alveolata</taxon>
        <taxon>Apicomplexa</taxon>
        <taxon>Aconoidasida</taxon>
        <taxon>Piroplasmida</taxon>
        <taxon>Babesiidae</taxon>
        <taxon>Babesia</taxon>
    </lineage>
</organism>
<evidence type="ECO:0000313" key="2">
    <source>
        <dbReference type="EMBL" id="CTQ40870.1"/>
    </source>
</evidence>
<evidence type="ECO:0000259" key="1">
    <source>
        <dbReference type="Pfam" id="PF04194"/>
    </source>
</evidence>
<protein>
    <submittedName>
        <fullName evidence="2">TSR4, pre-rRNA-processing protein TSR4</fullName>
    </submittedName>
</protein>
<dbReference type="PANTHER" id="PTHR12298">
    <property type="entry name" value="PCDC2 PROGRAMMED CELL DEATH PROTEIN 2 -RELATED"/>
    <property type="match status" value="1"/>
</dbReference>
<reference evidence="2 3" key="1">
    <citation type="journal article" date="2012" name="Nucleic Acids Res.">
        <title>Sequencing of the smallest Apicomplexan genome from the human pathogen Babesia microti.</title>
        <authorList>
            <person name="Cornillot E."/>
            <person name="Hadj-Kaddour K."/>
            <person name="Dassouli A."/>
            <person name="Noel B."/>
            <person name="Ranwez V."/>
            <person name="Vacherie B."/>
            <person name="Augagneur Y."/>
            <person name="Bres V."/>
            <person name="Duclos A."/>
            <person name="Randazzo S."/>
            <person name="Carcy B."/>
            <person name="Debierre-Grockiego F."/>
            <person name="Delbecq S."/>
            <person name="Moubri-Menage K."/>
            <person name="Shams-Eldin H."/>
            <person name="Usmani-Brown S."/>
            <person name="Bringaud F."/>
            <person name="Wincker P."/>
            <person name="Vivares C.P."/>
            <person name="Schwarz R.T."/>
            <person name="Schetters T.P."/>
            <person name="Krause P.J."/>
            <person name="Gorenflot A."/>
            <person name="Berry V."/>
            <person name="Barbe V."/>
            <person name="Ben Mamoun C."/>
        </authorList>
    </citation>
    <scope>NUCLEOTIDE SEQUENCE [LARGE SCALE GENOMIC DNA]</scope>
    <source>
        <strain evidence="2 3">RI</strain>
    </source>
</reference>
<dbReference type="OrthoDB" id="443682at2759"/>
<keyword evidence="3" id="KW-1185">Reference proteome</keyword>
<dbReference type="EMBL" id="LN871598">
    <property type="protein sequence ID" value="CTQ40870.1"/>
    <property type="molecule type" value="Genomic_DNA"/>
</dbReference>
<dbReference type="VEuPathDB" id="PiroplasmaDB:BMR1_03g01355"/>
<dbReference type="RefSeq" id="XP_012648881.1">
    <property type="nucleotide sequence ID" value="XM_012793427.1"/>
</dbReference>
<name>A0A0K3AQY4_BABMR</name>
<evidence type="ECO:0000313" key="3">
    <source>
        <dbReference type="Proteomes" id="UP000002899"/>
    </source>
</evidence>